<feature type="region of interest" description="Disordered" evidence="1">
    <location>
        <begin position="518"/>
        <end position="582"/>
    </location>
</feature>
<feature type="compositionally biased region" description="Low complexity" evidence="1">
    <location>
        <begin position="599"/>
        <end position="617"/>
    </location>
</feature>
<proteinExistence type="predicted"/>
<feature type="compositionally biased region" description="Gly residues" evidence="1">
    <location>
        <begin position="618"/>
        <end position="628"/>
    </location>
</feature>
<dbReference type="RefSeq" id="XP_005847350.1">
    <property type="nucleotide sequence ID" value="XM_005847288.1"/>
</dbReference>
<feature type="region of interest" description="Disordered" evidence="1">
    <location>
        <begin position="20"/>
        <end position="44"/>
    </location>
</feature>
<dbReference type="Pfam" id="PF12452">
    <property type="entry name" value="DUF3685"/>
    <property type="match status" value="1"/>
</dbReference>
<dbReference type="GeneID" id="17354640"/>
<gene>
    <name evidence="2" type="ORF">CHLNCDRAFT_52665</name>
</gene>
<name>E1ZG86_CHLVA</name>
<feature type="compositionally biased region" description="Gly residues" evidence="1">
    <location>
        <begin position="803"/>
        <end position="812"/>
    </location>
</feature>
<dbReference type="InterPro" id="IPR022552">
    <property type="entry name" value="UPF_Ycf55"/>
</dbReference>
<dbReference type="AlphaFoldDB" id="E1ZG86"/>
<keyword evidence="3" id="KW-1185">Reference proteome</keyword>
<feature type="region of interest" description="Disordered" evidence="1">
    <location>
        <begin position="386"/>
        <end position="430"/>
    </location>
</feature>
<dbReference type="PANTHER" id="PTHR36807">
    <property type="entry name" value="PHOSPHOGLYCOLATE PHOSPHATASE"/>
    <property type="match status" value="1"/>
</dbReference>
<dbReference type="PANTHER" id="PTHR36807:SF2">
    <property type="entry name" value="PHOSPHOGLYCOLATE PHOSPHATASE"/>
    <property type="match status" value="1"/>
</dbReference>
<feature type="region of interest" description="Disordered" evidence="1">
    <location>
        <begin position="599"/>
        <end position="628"/>
    </location>
</feature>
<feature type="compositionally biased region" description="Low complexity" evidence="1">
    <location>
        <begin position="536"/>
        <end position="574"/>
    </location>
</feature>
<dbReference type="EMBL" id="GL433845">
    <property type="protein sequence ID" value="EFN55248.1"/>
    <property type="molecule type" value="Genomic_DNA"/>
</dbReference>
<feature type="compositionally biased region" description="Low complexity" evidence="1">
    <location>
        <begin position="386"/>
        <end position="396"/>
    </location>
</feature>
<organism evidence="3">
    <name type="scientific">Chlorella variabilis</name>
    <name type="common">Green alga</name>
    <dbReference type="NCBI Taxonomy" id="554065"/>
    <lineage>
        <taxon>Eukaryota</taxon>
        <taxon>Viridiplantae</taxon>
        <taxon>Chlorophyta</taxon>
        <taxon>core chlorophytes</taxon>
        <taxon>Trebouxiophyceae</taxon>
        <taxon>Chlorellales</taxon>
        <taxon>Chlorellaceae</taxon>
        <taxon>Chlorella clade</taxon>
        <taxon>Chlorella</taxon>
    </lineage>
</organism>
<feature type="compositionally biased region" description="Gly residues" evidence="1">
    <location>
        <begin position="761"/>
        <end position="770"/>
    </location>
</feature>
<feature type="compositionally biased region" description="Gly residues" evidence="1">
    <location>
        <begin position="523"/>
        <end position="535"/>
    </location>
</feature>
<feature type="compositionally biased region" description="Basic residues" evidence="1">
    <location>
        <begin position="23"/>
        <end position="41"/>
    </location>
</feature>
<dbReference type="eggNOG" id="ENOG502QPT6">
    <property type="taxonomic scope" value="Eukaryota"/>
</dbReference>
<feature type="compositionally biased region" description="Gly residues" evidence="1">
    <location>
        <begin position="321"/>
        <end position="334"/>
    </location>
</feature>
<evidence type="ECO:0000256" key="1">
    <source>
        <dbReference type="SAM" id="MobiDB-lite"/>
    </source>
</evidence>
<evidence type="ECO:0000313" key="2">
    <source>
        <dbReference type="EMBL" id="EFN55248.1"/>
    </source>
</evidence>
<feature type="region of interest" description="Disordered" evidence="1">
    <location>
        <begin position="761"/>
        <end position="823"/>
    </location>
</feature>
<dbReference type="InParanoid" id="E1ZG86"/>
<accession>E1ZG86</accession>
<reference evidence="2 3" key="1">
    <citation type="journal article" date="2010" name="Plant Cell">
        <title>The Chlorella variabilis NC64A genome reveals adaptation to photosymbiosis, coevolution with viruses, and cryptic sex.</title>
        <authorList>
            <person name="Blanc G."/>
            <person name="Duncan G."/>
            <person name="Agarkova I."/>
            <person name="Borodovsky M."/>
            <person name="Gurnon J."/>
            <person name="Kuo A."/>
            <person name="Lindquist E."/>
            <person name="Lucas S."/>
            <person name="Pangilinan J."/>
            <person name="Polle J."/>
            <person name="Salamov A."/>
            <person name="Terry A."/>
            <person name="Yamada T."/>
            <person name="Dunigan D.D."/>
            <person name="Grigoriev I.V."/>
            <person name="Claverie J.M."/>
            <person name="Van Etten J.L."/>
        </authorList>
    </citation>
    <scope>NUCLEOTIDE SEQUENCE [LARGE SCALE GENOMIC DNA]</scope>
    <source>
        <strain evidence="2 3">NC64A</strain>
    </source>
</reference>
<feature type="region of interest" description="Disordered" evidence="1">
    <location>
        <begin position="315"/>
        <end position="334"/>
    </location>
</feature>
<dbReference type="STRING" id="554065.E1ZG86"/>
<dbReference type="Proteomes" id="UP000008141">
    <property type="component" value="Unassembled WGS sequence"/>
</dbReference>
<protein>
    <submittedName>
        <fullName evidence="2">Uncharacterized protein</fullName>
    </submittedName>
</protein>
<dbReference type="OrthoDB" id="2020436at2759"/>
<sequence length="823" mass="81478">MPPVAAPAAILPPIAARACQPARAKHSTRACRLPQRRRPPQRPRALPAEALDALPTAATLAATASLLTALWLRRADGSAAGAAAGSEAAGAAAQGQSESSAAAAETPTSVEGIWAAAWQAFAPPPAQQQHGAAGHGAANDSGIAAGSEAVLQAGDAAEQPEEQQEGEDEALAAGDGGLQRTPVLLLQRSKTPLSAPCDVPQGIRSADRSRLLALCLAALEAQVAALPAGAGLLAGSAAQWRQLSTALLALSSVAAAAAWLGYVPEQLLEGAARKLRAADPAVLQAAGLAAAAAGVQQQAAAAAMAAAADGAAKSNASSAAGGTGTDEGGGGGEASDGTTVDWYCLGEKLQLYSSVLRLLTCSSIDQQQWEQQGGVGGAAGLGLPAPGQAAATAADGAGDRGGEAAGSTSGPFTGEPPGAGEQQAAGLAASSGAGGLARSQALLLLRQQQEQGGSLGSIRGWRATAAGTRSDSQLLALAPVVLQDMAVMAADAVAAAYLGDASTAGPTLAAAAAAAAVAPPPRGDGGADTGAGAPAGGIPAADRQPQRQQQQQAAARGRGSWWRRGTQAASAAAPSGGGGSQAEALQRAAAAAAGGSAATVGPAAAGSRLGSPDSPSNGAGGAGSGGGSPLESGWWPTFVHAQLASTRQLQRFANRVALNRWVERNYRGVADIYEDRLRLFGIARGGRALAARAAPMKRTPELGRLTGLRYAASLLLEAVDLLAPLLRALWSRATSAASWLVVRAVGEAVALFRRGIQLGGKGAAPGGASGQQGEPRQRQQWEEQEPSQRAAAGRALRARRQQRGGGARGPGAGTAASGWAWQP</sequence>
<feature type="compositionally biased region" description="Low complexity" evidence="1">
    <location>
        <begin position="418"/>
        <end position="430"/>
    </location>
</feature>
<dbReference type="KEGG" id="cvr:CHLNCDRAFT_52665"/>
<evidence type="ECO:0000313" key="3">
    <source>
        <dbReference type="Proteomes" id="UP000008141"/>
    </source>
</evidence>